<gene>
    <name evidence="2" type="ORF">TSUD_419630</name>
</gene>
<name>A0A1B5Z8Y0_TRISU</name>
<dbReference type="AlphaFoldDB" id="A0A1B5Z8Y0"/>
<dbReference type="InterPro" id="IPR002156">
    <property type="entry name" value="RNaseH_domain"/>
</dbReference>
<reference evidence="3" key="1">
    <citation type="journal article" date="2017" name="Front. Plant Sci.">
        <title>Climate Clever Clovers: New Paradigm to Reduce the Environmental Footprint of Ruminants by Breeding Low Methanogenic Forages Utilizing Haplotype Variation.</title>
        <authorList>
            <person name="Kaur P."/>
            <person name="Appels R."/>
            <person name="Bayer P.E."/>
            <person name="Keeble-Gagnere G."/>
            <person name="Wang J."/>
            <person name="Hirakawa H."/>
            <person name="Shirasawa K."/>
            <person name="Vercoe P."/>
            <person name="Stefanova K."/>
            <person name="Durmic Z."/>
            <person name="Nichols P."/>
            <person name="Revell C."/>
            <person name="Isobe S.N."/>
            <person name="Edwards D."/>
            <person name="Erskine W."/>
        </authorList>
    </citation>
    <scope>NUCLEOTIDE SEQUENCE [LARGE SCALE GENOMIC DNA]</scope>
    <source>
        <strain evidence="3">cv. Daliak</strain>
    </source>
</reference>
<dbReference type="GO" id="GO:0003676">
    <property type="term" value="F:nucleic acid binding"/>
    <property type="evidence" value="ECO:0007669"/>
    <property type="project" value="InterPro"/>
</dbReference>
<evidence type="ECO:0000313" key="3">
    <source>
        <dbReference type="Proteomes" id="UP000242715"/>
    </source>
</evidence>
<dbReference type="Gene3D" id="3.30.420.10">
    <property type="entry name" value="Ribonuclease H-like superfamily/Ribonuclease H"/>
    <property type="match status" value="1"/>
</dbReference>
<accession>A0A1B5Z8Y0</accession>
<dbReference type="Proteomes" id="UP000242715">
    <property type="component" value="Unassembled WGS sequence"/>
</dbReference>
<sequence length="167" mass="18920">TIWFVRNQVRFNNKIIPWENAVGLISSNVSLSGNLTKFTYHSSMRDFSILKKFMITVHPPRAPIIKEVLWQPPPSDWWKCNTDGAFNSVTASCGGVFRNHHADFVVAFAEKVDFQSSFVAELCGVMRAIELANAHNWLNLWIETDSSLAVMAFKSNSMVPWTTGLRI</sequence>
<organism evidence="2 3">
    <name type="scientific">Trifolium subterraneum</name>
    <name type="common">Subterranean clover</name>
    <dbReference type="NCBI Taxonomy" id="3900"/>
    <lineage>
        <taxon>Eukaryota</taxon>
        <taxon>Viridiplantae</taxon>
        <taxon>Streptophyta</taxon>
        <taxon>Embryophyta</taxon>
        <taxon>Tracheophyta</taxon>
        <taxon>Spermatophyta</taxon>
        <taxon>Magnoliopsida</taxon>
        <taxon>eudicotyledons</taxon>
        <taxon>Gunneridae</taxon>
        <taxon>Pentapetalae</taxon>
        <taxon>rosids</taxon>
        <taxon>fabids</taxon>
        <taxon>Fabales</taxon>
        <taxon>Fabaceae</taxon>
        <taxon>Papilionoideae</taxon>
        <taxon>50 kb inversion clade</taxon>
        <taxon>NPAAA clade</taxon>
        <taxon>Hologalegina</taxon>
        <taxon>IRL clade</taxon>
        <taxon>Trifolieae</taxon>
        <taxon>Trifolium</taxon>
    </lineage>
</organism>
<dbReference type="InterPro" id="IPR044730">
    <property type="entry name" value="RNase_H-like_dom_plant"/>
</dbReference>
<protein>
    <recommendedName>
        <fullName evidence="1">RNase H type-1 domain-containing protein</fullName>
    </recommendedName>
</protein>
<dbReference type="OrthoDB" id="1841727at2759"/>
<proteinExistence type="predicted"/>
<evidence type="ECO:0000313" key="2">
    <source>
        <dbReference type="EMBL" id="GAU10595.1"/>
    </source>
</evidence>
<comment type="caution">
    <text evidence="2">The sequence shown here is derived from an EMBL/GenBank/DDBJ whole genome shotgun (WGS) entry which is preliminary data.</text>
</comment>
<feature type="domain" description="RNase H type-1" evidence="1">
    <location>
        <begin position="81"/>
        <end position="156"/>
    </location>
</feature>
<dbReference type="InterPro" id="IPR036397">
    <property type="entry name" value="RNaseH_sf"/>
</dbReference>
<dbReference type="Pfam" id="PF13456">
    <property type="entry name" value="RVT_3"/>
    <property type="match status" value="1"/>
</dbReference>
<keyword evidence="3" id="KW-1185">Reference proteome</keyword>
<dbReference type="PANTHER" id="PTHR47723:SF23">
    <property type="entry name" value="REVERSE TRANSCRIPTASE-LIKE PROTEIN"/>
    <property type="match status" value="1"/>
</dbReference>
<dbReference type="GO" id="GO:0004523">
    <property type="term" value="F:RNA-DNA hybrid ribonuclease activity"/>
    <property type="evidence" value="ECO:0007669"/>
    <property type="project" value="InterPro"/>
</dbReference>
<feature type="non-terminal residue" evidence="2">
    <location>
        <position position="1"/>
    </location>
</feature>
<dbReference type="InterPro" id="IPR012337">
    <property type="entry name" value="RNaseH-like_sf"/>
</dbReference>
<dbReference type="CDD" id="cd06222">
    <property type="entry name" value="RNase_H_like"/>
    <property type="match status" value="1"/>
</dbReference>
<dbReference type="SUPFAM" id="SSF53098">
    <property type="entry name" value="Ribonuclease H-like"/>
    <property type="match status" value="1"/>
</dbReference>
<dbReference type="PANTHER" id="PTHR47723">
    <property type="entry name" value="OS05G0353850 PROTEIN"/>
    <property type="match status" value="1"/>
</dbReference>
<dbReference type="InterPro" id="IPR053151">
    <property type="entry name" value="RNase_H-like"/>
</dbReference>
<evidence type="ECO:0000259" key="1">
    <source>
        <dbReference type="Pfam" id="PF13456"/>
    </source>
</evidence>
<dbReference type="EMBL" id="BCLP01043526">
    <property type="protein sequence ID" value="GAU10595.1"/>
    <property type="molecule type" value="Genomic_DNA"/>
</dbReference>